<dbReference type="InterPro" id="IPR016181">
    <property type="entry name" value="Acyl_CoA_acyltransferase"/>
</dbReference>
<dbReference type="PATRIC" id="fig|1365251.3.peg.5024"/>
<dbReference type="Gene3D" id="3.40.630.30">
    <property type="match status" value="1"/>
</dbReference>
<sequence length="145" mass="16553">MNYTLRKANDGDLDFLLSLRRITMDNYLLSDGVDISDKEHIFRIKYNFEDAQIIQVNNKNIGLFKASFISEKSQWYIFQIQILPSYQGFGIGRKLITDLCDKAKKDKLSVGLSVLKSNPAKNLYDALGFQVVGSDCSEYEMEYGA</sequence>
<gene>
    <name evidence="2" type="ORF">N476_05270</name>
</gene>
<dbReference type="Proteomes" id="UP000076503">
    <property type="component" value="Unassembled WGS sequence"/>
</dbReference>
<organism evidence="2 3">
    <name type="scientific">Pseudoalteromonas luteoviolacea H33</name>
    <dbReference type="NCBI Taxonomy" id="1365251"/>
    <lineage>
        <taxon>Bacteria</taxon>
        <taxon>Pseudomonadati</taxon>
        <taxon>Pseudomonadota</taxon>
        <taxon>Gammaproteobacteria</taxon>
        <taxon>Alteromonadales</taxon>
        <taxon>Pseudoalteromonadaceae</taxon>
        <taxon>Pseudoalteromonas</taxon>
    </lineage>
</organism>
<reference evidence="2 3" key="1">
    <citation type="submission" date="2013-07" db="EMBL/GenBank/DDBJ databases">
        <title>Comparative Genomic and Metabolomic Analysis of Twelve Strains of Pseudoalteromonas luteoviolacea.</title>
        <authorList>
            <person name="Vynne N.G."/>
            <person name="Mansson M."/>
            <person name="Gram L."/>
        </authorList>
    </citation>
    <scope>NUCLEOTIDE SEQUENCE [LARGE SCALE GENOMIC DNA]</scope>
    <source>
        <strain evidence="2 3">H33</strain>
    </source>
</reference>
<accession>A0A167AIL8</accession>
<evidence type="ECO:0000313" key="2">
    <source>
        <dbReference type="EMBL" id="KZN45430.1"/>
    </source>
</evidence>
<comment type="caution">
    <text evidence="2">The sequence shown here is derived from an EMBL/GenBank/DDBJ whole genome shotgun (WGS) entry which is preliminary data.</text>
</comment>
<protein>
    <recommendedName>
        <fullName evidence="1">N-acetyltransferase domain-containing protein</fullName>
    </recommendedName>
</protein>
<name>A0A167AIL8_9GAMM</name>
<dbReference type="InterPro" id="IPR000182">
    <property type="entry name" value="GNAT_dom"/>
</dbReference>
<dbReference type="EMBL" id="AUXZ01000130">
    <property type="protein sequence ID" value="KZN45430.1"/>
    <property type="molecule type" value="Genomic_DNA"/>
</dbReference>
<evidence type="ECO:0000313" key="3">
    <source>
        <dbReference type="Proteomes" id="UP000076503"/>
    </source>
</evidence>
<dbReference type="AlphaFoldDB" id="A0A167AIL8"/>
<dbReference type="CDD" id="cd04301">
    <property type="entry name" value="NAT_SF"/>
    <property type="match status" value="1"/>
</dbReference>
<dbReference type="RefSeq" id="WP_063364132.1">
    <property type="nucleotide sequence ID" value="NZ_AUXZ01000130.1"/>
</dbReference>
<evidence type="ECO:0000259" key="1">
    <source>
        <dbReference type="PROSITE" id="PS51186"/>
    </source>
</evidence>
<dbReference type="OrthoDB" id="5522469at2"/>
<dbReference type="PROSITE" id="PS51186">
    <property type="entry name" value="GNAT"/>
    <property type="match status" value="1"/>
</dbReference>
<dbReference type="SUPFAM" id="SSF55729">
    <property type="entry name" value="Acyl-CoA N-acyltransferases (Nat)"/>
    <property type="match status" value="1"/>
</dbReference>
<proteinExistence type="predicted"/>
<dbReference type="Pfam" id="PF00583">
    <property type="entry name" value="Acetyltransf_1"/>
    <property type="match status" value="1"/>
</dbReference>
<feature type="domain" description="N-acetyltransferase" evidence="1">
    <location>
        <begin position="3"/>
        <end position="145"/>
    </location>
</feature>
<dbReference type="GO" id="GO:0016747">
    <property type="term" value="F:acyltransferase activity, transferring groups other than amino-acyl groups"/>
    <property type="evidence" value="ECO:0007669"/>
    <property type="project" value="InterPro"/>
</dbReference>